<accession>A0AA40AIM4</accession>
<dbReference type="AlphaFoldDB" id="A0AA40AIM4"/>
<dbReference type="EMBL" id="JAUKTV010000014">
    <property type="protein sequence ID" value="KAK0716533.1"/>
    <property type="molecule type" value="Genomic_DNA"/>
</dbReference>
<organism evidence="2 3">
    <name type="scientific">Apiosordaria backusii</name>
    <dbReference type="NCBI Taxonomy" id="314023"/>
    <lineage>
        <taxon>Eukaryota</taxon>
        <taxon>Fungi</taxon>
        <taxon>Dikarya</taxon>
        <taxon>Ascomycota</taxon>
        <taxon>Pezizomycotina</taxon>
        <taxon>Sordariomycetes</taxon>
        <taxon>Sordariomycetidae</taxon>
        <taxon>Sordariales</taxon>
        <taxon>Lasiosphaeriaceae</taxon>
        <taxon>Apiosordaria</taxon>
    </lineage>
</organism>
<reference evidence="2" key="1">
    <citation type="submission" date="2023-06" db="EMBL/GenBank/DDBJ databases">
        <title>Genome-scale phylogeny and comparative genomics of the fungal order Sordariales.</title>
        <authorList>
            <consortium name="Lawrence Berkeley National Laboratory"/>
            <person name="Hensen N."/>
            <person name="Bonometti L."/>
            <person name="Westerberg I."/>
            <person name="Brannstrom I.O."/>
            <person name="Guillou S."/>
            <person name="Cros-Aarteil S."/>
            <person name="Calhoun S."/>
            <person name="Haridas S."/>
            <person name="Kuo A."/>
            <person name="Mondo S."/>
            <person name="Pangilinan J."/>
            <person name="Riley R."/>
            <person name="Labutti K."/>
            <person name="Andreopoulos B."/>
            <person name="Lipzen A."/>
            <person name="Chen C."/>
            <person name="Yanf M."/>
            <person name="Daum C."/>
            <person name="Ng V."/>
            <person name="Clum A."/>
            <person name="Steindorff A."/>
            <person name="Ohm R."/>
            <person name="Martin F."/>
            <person name="Silar P."/>
            <person name="Natvig D."/>
            <person name="Lalanne C."/>
            <person name="Gautier V."/>
            <person name="Ament-Velasquez S.L."/>
            <person name="Kruys A."/>
            <person name="Hutchinson M.I."/>
            <person name="Powell A.J."/>
            <person name="Barry K."/>
            <person name="Miller A.N."/>
            <person name="Grigoriev I.V."/>
            <person name="Debuchy R."/>
            <person name="Gladieux P."/>
            <person name="Thoren M.H."/>
            <person name="Johannesson H."/>
        </authorList>
    </citation>
    <scope>NUCLEOTIDE SEQUENCE</scope>
    <source>
        <strain evidence="2">CBS 540.89</strain>
    </source>
</reference>
<proteinExistence type="predicted"/>
<sequence length="347" mass="39703">MALHKPQSITVDDSHLPESSDTLAMLIENAPKFVDVTPTDKKKRMGSSFSPTRFYHKIANLQKPTTDPLVHPDQIKSPRESPHRHAQPAKSSLKSPTPAKPPRVRFASPKATCIITSKAYTPTNRNYWEWCRALHDAGVIFKNHRPVSSPEPKNRECDEEEQELDIRLAKAKYTADEQRNKSPQYQDKERYAKMLEWKEKRKEIQREQKKLVEAENMLLGAWAKRWDPREVTAELEKREKKKPAVVNNPPKESKITRTKLDTTDLPAPSGMFTSLGAYLDKKLAMSKETPQAPSDGILKLPIKNQADAPKLSAGWVRAVDMFGRVYYKNTRGSERRYTIPEDPEKVP</sequence>
<protein>
    <recommendedName>
        <fullName evidence="4">WW domain-containing protein</fullName>
    </recommendedName>
</protein>
<feature type="compositionally biased region" description="Basic and acidic residues" evidence="1">
    <location>
        <begin position="73"/>
        <end position="83"/>
    </location>
</feature>
<evidence type="ECO:0008006" key="4">
    <source>
        <dbReference type="Google" id="ProtNLM"/>
    </source>
</evidence>
<feature type="region of interest" description="Disordered" evidence="1">
    <location>
        <begin position="237"/>
        <end position="267"/>
    </location>
</feature>
<evidence type="ECO:0000313" key="2">
    <source>
        <dbReference type="EMBL" id="KAK0716533.1"/>
    </source>
</evidence>
<evidence type="ECO:0000256" key="1">
    <source>
        <dbReference type="SAM" id="MobiDB-lite"/>
    </source>
</evidence>
<name>A0AA40AIM4_9PEZI</name>
<dbReference type="Proteomes" id="UP001172159">
    <property type="component" value="Unassembled WGS sequence"/>
</dbReference>
<gene>
    <name evidence="2" type="ORF">B0T21DRAFT_415255</name>
</gene>
<comment type="caution">
    <text evidence="2">The sequence shown here is derived from an EMBL/GenBank/DDBJ whole genome shotgun (WGS) entry which is preliminary data.</text>
</comment>
<keyword evidence="3" id="KW-1185">Reference proteome</keyword>
<evidence type="ECO:0000313" key="3">
    <source>
        <dbReference type="Proteomes" id="UP001172159"/>
    </source>
</evidence>
<feature type="compositionally biased region" description="Basic and acidic residues" evidence="1">
    <location>
        <begin position="251"/>
        <end position="262"/>
    </location>
</feature>
<feature type="region of interest" description="Disordered" evidence="1">
    <location>
        <begin position="61"/>
        <end position="105"/>
    </location>
</feature>